<sequence>MYGRFGQMVSRTFAPVIPSPQFHAAPVGRYPSRPGPGGSMPSSSAIGYTNGFEWICKILLNVIQLLLDGTPINSIHLLFTEMRLSHHMSGAVWASCLLRL</sequence>
<accession>A0A4Y2VGT8</accession>
<evidence type="ECO:0000313" key="1">
    <source>
        <dbReference type="EMBL" id="GBO23366.1"/>
    </source>
</evidence>
<name>A0A4Y2VGT8_ARAVE</name>
<organism evidence="1 2">
    <name type="scientific">Araneus ventricosus</name>
    <name type="common">Orbweaver spider</name>
    <name type="synonym">Epeira ventricosa</name>
    <dbReference type="NCBI Taxonomy" id="182803"/>
    <lineage>
        <taxon>Eukaryota</taxon>
        <taxon>Metazoa</taxon>
        <taxon>Ecdysozoa</taxon>
        <taxon>Arthropoda</taxon>
        <taxon>Chelicerata</taxon>
        <taxon>Arachnida</taxon>
        <taxon>Araneae</taxon>
        <taxon>Araneomorphae</taxon>
        <taxon>Entelegynae</taxon>
        <taxon>Araneoidea</taxon>
        <taxon>Araneidae</taxon>
        <taxon>Araneus</taxon>
    </lineage>
</organism>
<dbReference type="Proteomes" id="UP000499080">
    <property type="component" value="Unassembled WGS sequence"/>
</dbReference>
<dbReference type="AlphaFoldDB" id="A0A4Y2VGT8"/>
<keyword evidence="2" id="KW-1185">Reference proteome</keyword>
<gene>
    <name evidence="1" type="ORF">AVEN_52493_1</name>
</gene>
<reference evidence="1 2" key="1">
    <citation type="journal article" date="2019" name="Sci. Rep.">
        <title>Orb-weaving spider Araneus ventricosus genome elucidates the spidroin gene catalogue.</title>
        <authorList>
            <person name="Kono N."/>
            <person name="Nakamura H."/>
            <person name="Ohtoshi R."/>
            <person name="Moran D.A.P."/>
            <person name="Shinohara A."/>
            <person name="Yoshida Y."/>
            <person name="Fujiwara M."/>
            <person name="Mori M."/>
            <person name="Tomita M."/>
            <person name="Arakawa K."/>
        </authorList>
    </citation>
    <scope>NUCLEOTIDE SEQUENCE [LARGE SCALE GENOMIC DNA]</scope>
</reference>
<comment type="caution">
    <text evidence="1">The sequence shown here is derived from an EMBL/GenBank/DDBJ whole genome shotgun (WGS) entry which is preliminary data.</text>
</comment>
<proteinExistence type="predicted"/>
<dbReference type="EMBL" id="BGPR01046410">
    <property type="protein sequence ID" value="GBO23366.1"/>
    <property type="molecule type" value="Genomic_DNA"/>
</dbReference>
<evidence type="ECO:0000313" key="2">
    <source>
        <dbReference type="Proteomes" id="UP000499080"/>
    </source>
</evidence>
<protein>
    <submittedName>
        <fullName evidence="1">Uncharacterized protein</fullName>
    </submittedName>
</protein>